<organism evidence="5 6">
    <name type="scientific">Aquicella lusitana</name>
    <dbReference type="NCBI Taxonomy" id="254246"/>
    <lineage>
        <taxon>Bacteria</taxon>
        <taxon>Pseudomonadati</taxon>
        <taxon>Pseudomonadota</taxon>
        <taxon>Gammaproteobacteria</taxon>
        <taxon>Legionellales</taxon>
        <taxon>Coxiellaceae</taxon>
        <taxon>Aquicella</taxon>
    </lineage>
</organism>
<feature type="domain" description="DH" evidence="3">
    <location>
        <begin position="1510"/>
        <end position="1590"/>
    </location>
</feature>
<dbReference type="InterPro" id="IPR001245">
    <property type="entry name" value="Ser-Thr/Tyr_kinase_cat_dom"/>
</dbReference>
<dbReference type="SUPFAM" id="SSF56112">
    <property type="entry name" value="Protein kinase-like (PK-like)"/>
    <property type="match status" value="2"/>
</dbReference>
<feature type="coiled-coil region" evidence="1">
    <location>
        <begin position="1682"/>
        <end position="1712"/>
    </location>
</feature>
<dbReference type="PROSITE" id="PS50010">
    <property type="entry name" value="DH_2"/>
    <property type="match status" value="1"/>
</dbReference>
<evidence type="ECO:0000313" key="5">
    <source>
        <dbReference type="EMBL" id="RDI39200.1"/>
    </source>
</evidence>
<dbReference type="GO" id="GO:0005085">
    <property type="term" value="F:guanyl-nucleotide exchange factor activity"/>
    <property type="evidence" value="ECO:0007669"/>
    <property type="project" value="InterPro"/>
</dbReference>
<name>A0A370G7L2_9COXI</name>
<comment type="caution">
    <text evidence="5">The sequence shown here is derived from an EMBL/GenBank/DDBJ whole genome shotgun (WGS) entry which is preliminary data.</text>
</comment>
<evidence type="ECO:0000256" key="2">
    <source>
        <dbReference type="SAM" id="MobiDB-lite"/>
    </source>
</evidence>
<dbReference type="Pfam" id="PF00621">
    <property type="entry name" value="RhoGEF"/>
    <property type="match status" value="1"/>
</dbReference>
<feature type="region of interest" description="Disordered" evidence="2">
    <location>
        <begin position="648"/>
        <end position="670"/>
    </location>
</feature>
<accession>A0A370G7L2</accession>
<evidence type="ECO:0000256" key="1">
    <source>
        <dbReference type="SAM" id="Coils"/>
    </source>
</evidence>
<dbReference type="Gene3D" id="1.20.900.10">
    <property type="entry name" value="Dbl homology (DH) domain"/>
    <property type="match status" value="1"/>
</dbReference>
<reference evidence="5 6" key="1">
    <citation type="submission" date="2018-07" db="EMBL/GenBank/DDBJ databases">
        <title>Genomic Encyclopedia of Type Strains, Phase IV (KMG-IV): sequencing the most valuable type-strain genomes for metagenomic binning, comparative biology and taxonomic classification.</title>
        <authorList>
            <person name="Goeker M."/>
        </authorList>
    </citation>
    <scope>NUCLEOTIDE SEQUENCE [LARGE SCALE GENOMIC DNA]</scope>
    <source>
        <strain evidence="5 6">DSM 16500</strain>
    </source>
</reference>
<dbReference type="GO" id="GO:0004674">
    <property type="term" value="F:protein serine/threonine kinase activity"/>
    <property type="evidence" value="ECO:0007669"/>
    <property type="project" value="TreeGrafter"/>
</dbReference>
<dbReference type="PROSITE" id="PS50011">
    <property type="entry name" value="PROTEIN_KINASE_DOM"/>
    <property type="match status" value="1"/>
</dbReference>
<dbReference type="GO" id="GO:0005524">
    <property type="term" value="F:ATP binding"/>
    <property type="evidence" value="ECO:0007669"/>
    <property type="project" value="InterPro"/>
</dbReference>
<keyword evidence="1" id="KW-0175">Coiled coil</keyword>
<dbReference type="EMBL" id="QQAX01000027">
    <property type="protein sequence ID" value="RDI39200.1"/>
    <property type="molecule type" value="Genomic_DNA"/>
</dbReference>
<dbReference type="PROSITE" id="PS00109">
    <property type="entry name" value="PROTEIN_KINASE_TYR"/>
    <property type="match status" value="1"/>
</dbReference>
<dbReference type="InterPro" id="IPR053235">
    <property type="entry name" value="Ser_Thr_kinase"/>
</dbReference>
<dbReference type="Pfam" id="PF07714">
    <property type="entry name" value="PK_Tyr_Ser-Thr"/>
    <property type="match status" value="1"/>
</dbReference>
<proteinExistence type="predicted"/>
<dbReference type="OrthoDB" id="136365at2"/>
<dbReference type="InterPro" id="IPR000219">
    <property type="entry name" value="DH_dom"/>
</dbReference>
<dbReference type="Gene3D" id="1.10.510.10">
    <property type="entry name" value="Transferase(Phosphotransferase) domain 1"/>
    <property type="match status" value="2"/>
</dbReference>
<dbReference type="PANTHER" id="PTHR24361">
    <property type="entry name" value="MITOGEN-ACTIVATED KINASE KINASE KINASE"/>
    <property type="match status" value="1"/>
</dbReference>
<evidence type="ECO:0000313" key="6">
    <source>
        <dbReference type="Proteomes" id="UP000254720"/>
    </source>
</evidence>
<dbReference type="SUPFAM" id="SSF48065">
    <property type="entry name" value="DBL homology domain (DH-domain)"/>
    <property type="match status" value="1"/>
</dbReference>
<feature type="compositionally biased region" description="Polar residues" evidence="2">
    <location>
        <begin position="626"/>
        <end position="639"/>
    </location>
</feature>
<gene>
    <name evidence="5" type="ORF">C8D86_1275</name>
</gene>
<dbReference type="RefSeq" id="WP_114835219.1">
    <property type="nucleotide sequence ID" value="NZ_LR699114.1"/>
</dbReference>
<sequence length="2534" mass="285334">MLHNDVTDIVTDEELVKGLQIERELKRGAFGIVYKCQITTPELHRKLVKMGICDEKSFDLVMKMTQSGANIEDFKKEGLIADKLRKIALARNEKQHCYNLATPAMLNGNPVILSRFANGGDIHNYCGKKQVTNIEAATYFVSLMKALKILSDNNILHHDIAGRNLLIENGQLVITDYGLSEEMVNGQFVTTSDVGPIRWMDKGRLLYRTSTPASDIYSAKVAMIEILANMCGIMGTSILDGLGSISEVAAAMAKEGEDAVLGKISAKLPQGNELYQAFKPFLTPSTHTGTTAAMVSIDPAKQREADYEVFLKCCQVYAAKNEAFKAVLENSNIHSVLTTSQKIENPDVVIKNMKPASPKPGGPYATPIFMGQNEPERMENITPAASTSGLNQLKDYLKNHDEKEKPAILGKQFITLIQTIENMHKGGDLNLDILGDNIRIDHEGNISLKPSQFKTPIAKAAEANGAPDQGPIRYLDRIRITQRRATTASDFYALKITMLEMIAAACGMPNLSVLQYIDSKYDPKLDVKFHVYYGVEEKGERFIFNQFKQNLEAYLDAHPHPELRQFYEDFKVFLDTNDDVSANPDLQTKQDLENFRVACQRFALHNQSFDSVVKSVFKPDAETKPTMPQTDRIISSPLNHDTIPERQTETTATPKQGVPVTPEPVTPPSAQSAFQDLFDKARTGALETKPDKLPDFNFNKSSIQTDLAAAHNYIKALQKDGFYVYQDKGNEQLVKYNPDAPLDPLNPIHPHEAEIQAMRFLRGMLIIAENSHDKDREKLLHEIKLAYNVYLYRLEKNPAEVADHTHQLAEAFASILLANQGLSDIKKARKQVFMAHDIAILVENHPPVITVSQSDKKVTIEKASHLPISPAYYDKHFSQVRKQPWFKDACGYGGIDSSKDNWLSQFFSKNLDELKKRGLPAPSSARWLPLPGNSQLIETHVANIDANDHLATGLTTSFVRMGTVTPLLIKDKKTRKALATEQLKEIIKAEIDARIKAFKEIYGAYGEKDFYINYQSLLSPWKLEEYGPHKDNNAKFVQMGKEAMEAISKEMKQVDGINLHFYQTNAAINKRTVIGENEIENPLIQSDKKDMVIRRKKLVAAQKTLKNLLVLRDELDLFREDSLIKNRLLPDLNKGKFSRIKNPLSAELQLEVAIRLQAGLYLTKLLDGEEPYKSLPPYKRNLMMTTLETLLMGSQSLTLAGCKSARDRTAIYAAALKTMQENPKAMYDWETLNEGIIKSLIQGHHFRAALWHAATAKVSAVSNYYMEQLPDATQEAIENYKRFTKSLGSPEEYAAKLEKKLLKKAKAEKPDVVDLSDIMVSGELERESTLTEEQDSQKKSPYDPIPQPQDVIRPTPNESDSVVFNPMPHQDTVATSEHRHEEVVTEHEQPATSNHYEKLPDVEKPKEVDLKQQSAVLTEFYASEKKFRNDMETFVNFFGDLNNPENHQYLNRGELPENELAFLKTFLIPYQLAATNPYGERPQDNNEAIQTIVAVIFKDLDILFKSVISNPIEYKKFVALVDYVDTQGGFKEIQHLGISSFAIKLQQRIMKYPLLLKEITDTVPESHPFYALLVDARDKVIQAVKYINEHERNNAEKDIIVNTTYLNDLTTAIKKQINNISDYGKKNSNPQRKQIVQKILSSLEVKPTLADKLTYLHTILDPRSPEAKIIDHHLNVKNYFRKTSLRIKLENLAELLSEANRQAKTYEELTTAQAPHFDHEPSNAEVRDSLSKMHDNMSPEFKVGQKKAAKDPSSGVYEFPYSYEDKDKQHYKIQPVTYQPAKTDPQKNIAAVITSNIMNALINIKNSSASAFFAVPTASTGEEATPTGDNLYVGTVAIDNATDLFRVLNHPARSELTEAFCKTDINGKVTYDANHRKEPVFANFAPIAVASLLTGSFNVSPGNFSIATAETTQKSDIEKRLSELNNVPAVDGEVLRLFLKGTDLPQIITDIANNELGKMSLAALEGLAAFLKIKLDYTAVVAKATEEGLSNIEIEKAKKKEAAEQIKYYFIRKGIIEGKLVKNSHTDALRDLGTELHLHAVAKHPLAASPTDHLRQFPRDFKINPAFAKELERQANVDEELTAAIIKSMAELEHFCTAEFIMDFARELSPDFKIDQLLSDSLKEIGLPVHSSHGKINFERYNEKDSVIVKAALVELTQNFLLARMKVRQEEAKRLAMEIKLSLCLQKQPDGDFKPVTITHEGESYDIASLIEQDPVYFLKGDFHFRGSDQRTVIFGPINTKFLLEEKLTNIVNQELVKPEHLGAISKAAVNKLSAPADMSVLNLVFDNAVLMQNRDQVMNALAAQIQNSDTASVLEDAIFSDDKQFDKYRNDYMELWLRSTPKTSLVAIDRILNDRTFIKNQKEALNTISKCLAENKDLLDNFANRARMALETGENSVQHAELVELWVKSTLAMAKNKPDIVAIRKLLLFFTAKEMQPYTAQYSKEISMLNNYLRQENTSSMLVNLIDQLIDLLNILLHIQQQQDNEVKSKPSIEALEVRPKHSPTLFGQPKPVARDEEASNRKVLTPTQKNNE</sequence>
<dbReference type="InterPro" id="IPR035899">
    <property type="entry name" value="DBL_dom_sf"/>
</dbReference>
<feature type="compositionally biased region" description="Basic and acidic residues" evidence="2">
    <location>
        <begin position="1324"/>
        <end position="1341"/>
    </location>
</feature>
<dbReference type="InterPro" id="IPR000719">
    <property type="entry name" value="Prot_kinase_dom"/>
</dbReference>
<evidence type="ECO:0000259" key="3">
    <source>
        <dbReference type="PROSITE" id="PS50010"/>
    </source>
</evidence>
<feature type="region of interest" description="Disordered" evidence="2">
    <location>
        <begin position="1324"/>
        <end position="1359"/>
    </location>
</feature>
<feature type="region of interest" description="Disordered" evidence="2">
    <location>
        <begin position="621"/>
        <end position="640"/>
    </location>
</feature>
<dbReference type="GO" id="GO:0005737">
    <property type="term" value="C:cytoplasm"/>
    <property type="evidence" value="ECO:0007669"/>
    <property type="project" value="TreeGrafter"/>
</dbReference>
<protein>
    <submittedName>
        <fullName evidence="5">Guanine nucleotide exchange factor for Rho/Rac/Cdc42-like GTPase family protein</fullName>
    </submittedName>
</protein>
<feature type="region of interest" description="Disordered" evidence="2">
    <location>
        <begin position="2499"/>
        <end position="2534"/>
    </location>
</feature>
<dbReference type="InterPro" id="IPR011009">
    <property type="entry name" value="Kinase-like_dom_sf"/>
</dbReference>
<feature type="domain" description="Protein kinase" evidence="4">
    <location>
        <begin position="19"/>
        <end position="337"/>
    </location>
</feature>
<evidence type="ECO:0000259" key="4">
    <source>
        <dbReference type="PROSITE" id="PS50011"/>
    </source>
</evidence>
<dbReference type="Proteomes" id="UP000254720">
    <property type="component" value="Unassembled WGS sequence"/>
</dbReference>
<dbReference type="InterPro" id="IPR008266">
    <property type="entry name" value="Tyr_kinase_AS"/>
</dbReference>
<keyword evidence="6" id="KW-1185">Reference proteome</keyword>